<sequence length="913" mass="101854">MAQLDSSNEDVKSELPAAHFKSLENTSDSDRTEKEIDRIIAETFMLTPGCSEAVSSVLDSVVNAGSSGSHEFEDEDPETLSMRLNLIESLQNKLKSVEKEEGEVTDEDALSGGICPEEPPKVTTSNKTHHDTSSRKRSHRSADSKSREKRRSSERRTYRTNESSKHRSTPRAYISLGKGSKPREPDRKTRASYSTRSRRSRKSEHDITKGKSETVKAGVTELSITLPVEQSSSKNSGIVVTTARDQPRLSSERVVDTSKSHTGGENRCIKRVGDSGPNLSITVNTFSDAARPANDRSHLHDSGYSSQSGSSIPRPPPRVSHRTVLGEGPDDDTDIPLPPPPLPPRTMTVSPPIRHDFVLLPPPPAPPVFPQAMEKSGTCSPSSITVQVREGGGRVAQMSSSSRTKDTGRHPEKIRSPEQPPPPPPLDRYPDNYEDVGMDVESSRSSLVSNLDHEDEANSPPRHRLISDADEEQLRQMLLNQVILHRKRLAESTTQSSDVSLFDGPGDDNTQNQSRCSNEEMPHREAPAKGEPTDISNTPAPDIRINGLSNPTKNSFRLYEPPCKRRKDNVVASEEFYSLKSPPVSTLTALEAQLKEHQSELDILDSKIMEHMTTLDTSLHRRTELRKQLAELDADIDAERVGCRLLMQRRNTIRRAVERCEELKLDLLLENEWQPSNGTETQNSDETSPIEDAHSSLHIEEPLNRSYSESVERPSEEIVAREQPEPHIEEQMRLKLLARMRKDFPASTSQDGDEEGRIPSVNEEESCNQSTQTIESEGVEETVPLYRLDSFPERLKRFVGIPPDMSVMPMDCPLEVSGEKCSDVFCQSKHSIDEELSVDDVLGMMIKYAPGLVDSMADADLTRQVDTLRARRLPDERFGLFARRLLDGLPLDKRPKTTEEVQDTNEGRHQVSA</sequence>
<name>A0AA36H836_CYLNA</name>
<protein>
    <submittedName>
        <fullName evidence="2">Uncharacterized protein</fullName>
    </submittedName>
</protein>
<evidence type="ECO:0000313" key="3">
    <source>
        <dbReference type="Proteomes" id="UP001176961"/>
    </source>
</evidence>
<keyword evidence="3" id="KW-1185">Reference proteome</keyword>
<feature type="compositionally biased region" description="Basic and acidic residues" evidence="1">
    <location>
        <begin position="154"/>
        <end position="165"/>
    </location>
</feature>
<feature type="region of interest" description="Disordered" evidence="1">
    <location>
        <begin position="94"/>
        <end position="466"/>
    </location>
</feature>
<feature type="compositionally biased region" description="Pro residues" evidence="1">
    <location>
        <begin position="360"/>
        <end position="369"/>
    </location>
</feature>
<feature type="region of interest" description="Disordered" evidence="1">
    <location>
        <begin position="674"/>
        <end position="727"/>
    </location>
</feature>
<gene>
    <name evidence="2" type="ORF">CYNAS_LOCUS17782</name>
</gene>
<feature type="compositionally biased region" description="Basic and acidic residues" evidence="1">
    <location>
        <begin position="403"/>
        <end position="416"/>
    </location>
</feature>
<dbReference type="EMBL" id="CATQJL010000316">
    <property type="protein sequence ID" value="CAJ0605799.1"/>
    <property type="molecule type" value="Genomic_DNA"/>
</dbReference>
<feature type="region of interest" description="Disordered" evidence="1">
    <location>
        <begin position="1"/>
        <end position="34"/>
    </location>
</feature>
<feature type="compositionally biased region" description="Low complexity" evidence="1">
    <location>
        <begin position="302"/>
        <end position="312"/>
    </location>
</feature>
<feature type="compositionally biased region" description="Pro residues" evidence="1">
    <location>
        <begin position="418"/>
        <end position="427"/>
    </location>
</feature>
<feature type="region of interest" description="Disordered" evidence="1">
    <location>
        <begin position="744"/>
        <end position="778"/>
    </location>
</feature>
<proteinExistence type="predicted"/>
<feature type="region of interest" description="Disordered" evidence="1">
    <location>
        <begin position="490"/>
        <end position="549"/>
    </location>
</feature>
<feature type="compositionally biased region" description="Basic and acidic residues" evidence="1">
    <location>
        <begin position="517"/>
        <end position="532"/>
    </location>
</feature>
<evidence type="ECO:0000313" key="2">
    <source>
        <dbReference type="EMBL" id="CAJ0605799.1"/>
    </source>
</evidence>
<comment type="caution">
    <text evidence="2">The sequence shown here is derived from an EMBL/GenBank/DDBJ whole genome shotgun (WGS) entry which is preliminary data.</text>
</comment>
<dbReference type="AlphaFoldDB" id="A0AA36H836"/>
<feature type="compositionally biased region" description="Acidic residues" evidence="1">
    <location>
        <begin position="100"/>
        <end position="109"/>
    </location>
</feature>
<feature type="compositionally biased region" description="Basic and acidic residues" evidence="1">
    <location>
        <begin position="128"/>
        <end position="146"/>
    </location>
</feature>
<feature type="compositionally biased region" description="Basic and acidic residues" evidence="1">
    <location>
        <begin position="710"/>
        <end position="727"/>
    </location>
</feature>
<accession>A0AA36H836</accession>
<feature type="compositionally biased region" description="Polar residues" evidence="1">
    <location>
        <begin position="277"/>
        <end position="287"/>
    </location>
</feature>
<feature type="compositionally biased region" description="Basic and acidic residues" evidence="1">
    <location>
        <begin position="203"/>
        <end position="214"/>
    </location>
</feature>
<feature type="region of interest" description="Disordered" evidence="1">
    <location>
        <begin position="892"/>
        <end position="913"/>
    </location>
</feature>
<feature type="compositionally biased region" description="Basic and acidic residues" evidence="1">
    <location>
        <begin position="245"/>
        <end position="273"/>
    </location>
</feature>
<feature type="compositionally biased region" description="Polar residues" evidence="1">
    <location>
        <begin position="228"/>
        <end position="239"/>
    </location>
</feature>
<feature type="compositionally biased region" description="Basic and acidic residues" evidence="1">
    <location>
        <begin position="691"/>
        <end position="703"/>
    </location>
</feature>
<organism evidence="2 3">
    <name type="scientific">Cylicocyclus nassatus</name>
    <name type="common">Nematode worm</name>
    <dbReference type="NCBI Taxonomy" id="53992"/>
    <lineage>
        <taxon>Eukaryota</taxon>
        <taxon>Metazoa</taxon>
        <taxon>Ecdysozoa</taxon>
        <taxon>Nematoda</taxon>
        <taxon>Chromadorea</taxon>
        <taxon>Rhabditida</taxon>
        <taxon>Rhabditina</taxon>
        <taxon>Rhabditomorpha</taxon>
        <taxon>Strongyloidea</taxon>
        <taxon>Strongylidae</taxon>
        <taxon>Cylicocyclus</taxon>
    </lineage>
</organism>
<reference evidence="2" key="1">
    <citation type="submission" date="2023-07" db="EMBL/GenBank/DDBJ databases">
        <authorList>
            <consortium name="CYATHOMIX"/>
        </authorList>
    </citation>
    <scope>NUCLEOTIDE SEQUENCE</scope>
    <source>
        <strain evidence="2">N/A</strain>
    </source>
</reference>
<feature type="compositionally biased region" description="Polar residues" evidence="1">
    <location>
        <begin position="674"/>
        <end position="687"/>
    </location>
</feature>
<feature type="compositionally biased region" description="Polar residues" evidence="1">
    <location>
        <begin position="377"/>
        <end position="386"/>
    </location>
</feature>
<dbReference type="Proteomes" id="UP001176961">
    <property type="component" value="Unassembled WGS sequence"/>
</dbReference>
<evidence type="ECO:0000256" key="1">
    <source>
        <dbReference type="SAM" id="MobiDB-lite"/>
    </source>
</evidence>